<dbReference type="VEuPathDB" id="FungiDB:TEQG_02625"/>
<dbReference type="Proteomes" id="UP000009169">
    <property type="component" value="Unassembled WGS sequence"/>
</dbReference>
<keyword evidence="2" id="KW-1185">Reference proteome</keyword>
<name>F2PNX7_TRIEC</name>
<dbReference type="AlphaFoldDB" id="F2PNX7"/>
<proteinExistence type="predicted"/>
<evidence type="ECO:0000313" key="1">
    <source>
        <dbReference type="EMBL" id="EGE03595.1"/>
    </source>
</evidence>
<reference evidence="2" key="1">
    <citation type="journal article" date="2012" name="MBio">
        <title>Comparative genome analysis of Trichophyton rubrum and related dermatophytes reveals candidate genes involved in infection.</title>
        <authorList>
            <person name="Martinez D.A."/>
            <person name="Oliver B.G."/>
            <person name="Graeser Y."/>
            <person name="Goldberg J.M."/>
            <person name="Li W."/>
            <person name="Martinez-Rossi N.M."/>
            <person name="Monod M."/>
            <person name="Shelest E."/>
            <person name="Barton R.C."/>
            <person name="Birch E."/>
            <person name="Brakhage A.A."/>
            <person name="Chen Z."/>
            <person name="Gurr S.J."/>
            <person name="Heiman D."/>
            <person name="Heitman J."/>
            <person name="Kosti I."/>
            <person name="Rossi A."/>
            <person name="Saif S."/>
            <person name="Samalova M."/>
            <person name="Saunders C.W."/>
            <person name="Shea T."/>
            <person name="Summerbell R.C."/>
            <person name="Xu J."/>
            <person name="Young S."/>
            <person name="Zeng Q."/>
            <person name="Birren B.W."/>
            <person name="Cuomo C.A."/>
            <person name="White T.C."/>
        </authorList>
    </citation>
    <scope>NUCLEOTIDE SEQUENCE [LARGE SCALE GENOMIC DNA]</scope>
    <source>
        <strain evidence="2">ATCC MYA-4606 / CBS 127.97</strain>
    </source>
</reference>
<dbReference type="HOGENOM" id="CLU_2322011_0_0_1"/>
<sequence>MQGEEVPFMLELSASDFDIRLPELTTPHQKEKIHPPREGDGAAIRCAMRRHNGKGILCNYFQRRKEKQKARKSIMQVHHVHLYASPLQGRRYYVQCTEE</sequence>
<organism evidence="1 2">
    <name type="scientific">Trichophyton equinum (strain ATCC MYA-4606 / CBS 127.97)</name>
    <name type="common">Horse ringworm fungus</name>
    <dbReference type="NCBI Taxonomy" id="559882"/>
    <lineage>
        <taxon>Eukaryota</taxon>
        <taxon>Fungi</taxon>
        <taxon>Dikarya</taxon>
        <taxon>Ascomycota</taxon>
        <taxon>Pezizomycotina</taxon>
        <taxon>Eurotiomycetes</taxon>
        <taxon>Eurotiomycetidae</taxon>
        <taxon>Onygenales</taxon>
        <taxon>Arthrodermataceae</taxon>
        <taxon>Trichophyton</taxon>
    </lineage>
</organism>
<evidence type="ECO:0000313" key="2">
    <source>
        <dbReference type="Proteomes" id="UP000009169"/>
    </source>
</evidence>
<dbReference type="EMBL" id="DS995728">
    <property type="protein sequence ID" value="EGE03595.1"/>
    <property type="molecule type" value="Genomic_DNA"/>
</dbReference>
<accession>F2PNX7</accession>
<gene>
    <name evidence="1" type="ORF">TEQG_02625</name>
</gene>
<protein>
    <submittedName>
        <fullName evidence="1">Uncharacterized protein</fullName>
    </submittedName>
</protein>